<evidence type="ECO:0000313" key="4">
    <source>
        <dbReference type="EMBL" id="RBP70765.1"/>
    </source>
</evidence>
<accession>A0A366IIS9</accession>
<dbReference type="AlphaFoldDB" id="A0A366IIS9"/>
<dbReference type="Proteomes" id="UP000253509">
    <property type="component" value="Unassembled WGS sequence"/>
</dbReference>
<reference evidence="4 5" key="1">
    <citation type="submission" date="2018-06" db="EMBL/GenBank/DDBJ databases">
        <title>Freshwater and sediment microbial communities from various areas in North America, analyzing microbe dynamics in response to fracking.</title>
        <authorList>
            <person name="Lamendella R."/>
        </authorList>
    </citation>
    <scope>NUCLEOTIDE SEQUENCE [LARGE SCALE GENOMIC DNA]</scope>
    <source>
        <strain evidence="4 5">3b_TX</strain>
    </source>
</reference>
<keyword evidence="2" id="KW-0520">NAD</keyword>
<dbReference type="PANTHER" id="PTHR43333">
    <property type="entry name" value="2-HACID_DH_C DOMAIN-CONTAINING PROTEIN"/>
    <property type="match status" value="1"/>
</dbReference>
<evidence type="ECO:0000259" key="3">
    <source>
        <dbReference type="Pfam" id="PF02826"/>
    </source>
</evidence>
<dbReference type="RefSeq" id="WP_113904564.1">
    <property type="nucleotide sequence ID" value="NZ_QNSB01000007.1"/>
</dbReference>
<comment type="caution">
    <text evidence="4">The sequence shown here is derived from an EMBL/GenBank/DDBJ whole genome shotgun (WGS) entry which is preliminary data.</text>
</comment>
<proteinExistence type="predicted"/>
<protein>
    <submittedName>
        <fullName evidence="4">Phosphoglycerate dehydrogenase-like enzyme</fullName>
    </submittedName>
</protein>
<evidence type="ECO:0000256" key="2">
    <source>
        <dbReference type="ARBA" id="ARBA00023027"/>
    </source>
</evidence>
<dbReference type="PANTHER" id="PTHR43333:SF1">
    <property type="entry name" value="D-ISOMER SPECIFIC 2-HYDROXYACID DEHYDROGENASE NAD-BINDING DOMAIN-CONTAINING PROTEIN"/>
    <property type="match status" value="1"/>
</dbReference>
<dbReference type="EMBL" id="QNSB01000007">
    <property type="protein sequence ID" value="RBP70765.1"/>
    <property type="molecule type" value="Genomic_DNA"/>
</dbReference>
<dbReference type="SUPFAM" id="SSF51735">
    <property type="entry name" value="NAD(P)-binding Rossmann-fold domains"/>
    <property type="match status" value="1"/>
</dbReference>
<name>A0A366IIS9_9MICO</name>
<dbReference type="Pfam" id="PF02826">
    <property type="entry name" value="2-Hacid_dh_C"/>
    <property type="match status" value="1"/>
</dbReference>
<dbReference type="InterPro" id="IPR006140">
    <property type="entry name" value="D-isomer_DH_NAD-bd"/>
</dbReference>
<dbReference type="GO" id="GO:0016491">
    <property type="term" value="F:oxidoreductase activity"/>
    <property type="evidence" value="ECO:0007669"/>
    <property type="project" value="UniProtKB-KW"/>
</dbReference>
<sequence>MTVLTILNSPGTRVPAQLTELGEAPDVELRIVAAEELGSALPGTEVLLLWDFFSTALESEFARADSLRWIHAASAGVDSLLFADLVDSDVVVTNARGIFDRPIAEFVLGFMLVHAKSLLGTLTDQRQSKWNRRSSRDLAGSRALIVGTGSIGREIARVLAALDVEIVGAGSRAREGDPDFGRVIDSADLASHLSGVDWLIDIAPLTARTANLIDAEVLAAMEPHAHLINVGRGATVDTAALVAALAEGRIAGAGLDVFAEEPLPPDHPLWAMDNVIITPHMSGDTEGWRGRLADQFVDLFARHRAGLPFAHTVDKSAGYVR</sequence>
<dbReference type="CDD" id="cd05300">
    <property type="entry name" value="2-Hacid_dh_1"/>
    <property type="match status" value="1"/>
</dbReference>
<dbReference type="Gene3D" id="3.40.50.720">
    <property type="entry name" value="NAD(P)-binding Rossmann-like Domain"/>
    <property type="match status" value="2"/>
</dbReference>
<feature type="domain" description="D-isomer specific 2-hydroxyacid dehydrogenase NAD-binding" evidence="3">
    <location>
        <begin position="109"/>
        <end position="282"/>
    </location>
</feature>
<keyword evidence="1" id="KW-0560">Oxidoreductase</keyword>
<evidence type="ECO:0000313" key="5">
    <source>
        <dbReference type="Proteomes" id="UP000253509"/>
    </source>
</evidence>
<organism evidence="4 5">
    <name type="scientific">Brevibacterium celere</name>
    <dbReference type="NCBI Taxonomy" id="225845"/>
    <lineage>
        <taxon>Bacteria</taxon>
        <taxon>Bacillati</taxon>
        <taxon>Actinomycetota</taxon>
        <taxon>Actinomycetes</taxon>
        <taxon>Micrococcales</taxon>
        <taxon>Brevibacteriaceae</taxon>
        <taxon>Brevibacterium</taxon>
    </lineage>
</organism>
<gene>
    <name evidence="4" type="ORF">DFO65_10783</name>
</gene>
<dbReference type="GO" id="GO:0051287">
    <property type="term" value="F:NAD binding"/>
    <property type="evidence" value="ECO:0007669"/>
    <property type="project" value="InterPro"/>
</dbReference>
<keyword evidence="5" id="KW-1185">Reference proteome</keyword>
<evidence type="ECO:0000256" key="1">
    <source>
        <dbReference type="ARBA" id="ARBA00023002"/>
    </source>
</evidence>
<dbReference type="SUPFAM" id="SSF52283">
    <property type="entry name" value="Formate/glycerate dehydrogenase catalytic domain-like"/>
    <property type="match status" value="1"/>
</dbReference>
<dbReference type="InterPro" id="IPR036291">
    <property type="entry name" value="NAD(P)-bd_dom_sf"/>
</dbReference>